<protein>
    <submittedName>
        <fullName evidence="1">Uncharacterized protein</fullName>
    </submittedName>
</protein>
<organism evidence="1">
    <name type="scientific">Picea glauca</name>
    <name type="common">White spruce</name>
    <name type="synonym">Pinus glauca</name>
    <dbReference type="NCBI Taxonomy" id="3330"/>
    <lineage>
        <taxon>Eukaryota</taxon>
        <taxon>Viridiplantae</taxon>
        <taxon>Streptophyta</taxon>
        <taxon>Embryophyta</taxon>
        <taxon>Tracheophyta</taxon>
        <taxon>Spermatophyta</taxon>
        <taxon>Pinopsida</taxon>
        <taxon>Pinidae</taxon>
        <taxon>Conifers I</taxon>
        <taxon>Pinales</taxon>
        <taxon>Pinaceae</taxon>
        <taxon>Picea</taxon>
    </lineage>
</organism>
<dbReference type="AlphaFoldDB" id="A0A101M2R0"/>
<name>A0A101M2R0_PICGL</name>
<proteinExistence type="predicted"/>
<comment type="caution">
    <text evidence="1">The sequence shown here is derived from an EMBL/GenBank/DDBJ whole genome shotgun (WGS) entry which is preliminary data.</text>
</comment>
<keyword evidence="1" id="KW-0496">Mitochondrion</keyword>
<gene>
    <name evidence="1" type="ORF">ABT39_MTgene3194</name>
</gene>
<geneLocation type="mitochondrion" evidence="1"/>
<reference evidence="1" key="1">
    <citation type="journal article" date="2015" name="Genome Biol. Evol.">
        <title>Organellar Genomes of White Spruce (Picea glauca): Assembly and Annotation.</title>
        <authorList>
            <person name="Jackman S.D."/>
            <person name="Warren R.L."/>
            <person name="Gibb E.A."/>
            <person name="Vandervalk B.P."/>
            <person name="Mohamadi H."/>
            <person name="Chu J."/>
            <person name="Raymond A."/>
            <person name="Pleasance S."/>
            <person name="Coope R."/>
            <person name="Wildung M.R."/>
            <person name="Ritland C.E."/>
            <person name="Bousquet J."/>
            <person name="Jones S.J."/>
            <person name="Bohlmann J."/>
            <person name="Birol I."/>
        </authorList>
    </citation>
    <scope>NUCLEOTIDE SEQUENCE [LARGE SCALE GENOMIC DNA]</scope>
    <source>
        <tissue evidence="1">Flushing bud</tissue>
    </source>
</reference>
<accession>A0A101M2R0</accession>
<sequence length="62" mass="7052">MGVILYRVWCIERVLISSGVNMYWVDKELGEWVHLTLGEKTSCPLSALSGQQQAEGCRRIQL</sequence>
<dbReference type="EMBL" id="LKAM01000002">
    <property type="protein sequence ID" value="KUM49966.1"/>
    <property type="molecule type" value="Genomic_DNA"/>
</dbReference>
<evidence type="ECO:0000313" key="1">
    <source>
        <dbReference type="EMBL" id="KUM49966.1"/>
    </source>
</evidence>